<feature type="compositionally biased region" description="Basic and acidic residues" evidence="1">
    <location>
        <begin position="213"/>
        <end position="228"/>
    </location>
</feature>
<feature type="compositionally biased region" description="Low complexity" evidence="1">
    <location>
        <begin position="203"/>
        <end position="212"/>
    </location>
</feature>
<evidence type="ECO:0000313" key="2">
    <source>
        <dbReference type="EMBL" id="OAP59215.1"/>
    </source>
</evidence>
<feature type="region of interest" description="Disordered" evidence="1">
    <location>
        <begin position="203"/>
        <end position="246"/>
    </location>
</feature>
<dbReference type="GeneID" id="30010681"/>
<dbReference type="EMBL" id="LVYI01000005">
    <property type="protein sequence ID" value="OAP59215.1"/>
    <property type="molecule type" value="Genomic_DNA"/>
</dbReference>
<evidence type="ECO:0000256" key="1">
    <source>
        <dbReference type="SAM" id="MobiDB-lite"/>
    </source>
</evidence>
<dbReference type="AlphaFoldDB" id="A0A178ZJK2"/>
<accession>A0A178ZJK2</accession>
<reference evidence="2 3" key="1">
    <citation type="submission" date="2016-04" db="EMBL/GenBank/DDBJ databases">
        <title>Draft genome of Fonsecaea erecta CBS 125763.</title>
        <authorList>
            <person name="Weiss V.A."/>
            <person name="Vicente V.A."/>
            <person name="Raittz R.T."/>
            <person name="Moreno L.F."/>
            <person name="De Souza E.M."/>
            <person name="Pedrosa F.O."/>
            <person name="Steffens M.B."/>
            <person name="Faoro H."/>
            <person name="Tadra-Sfeir M.Z."/>
            <person name="Najafzadeh M.J."/>
            <person name="Felipe M.S."/>
            <person name="Teixeira M."/>
            <person name="Sun J."/>
            <person name="Xi L."/>
            <person name="Gomes R."/>
            <person name="De Azevedo C.M."/>
            <person name="Salgado C.G."/>
            <person name="Da Silva M.B."/>
            <person name="Nascimento M.F."/>
            <person name="Queiroz-Telles F."/>
            <person name="Attili D.S."/>
            <person name="Gorbushina A."/>
        </authorList>
    </citation>
    <scope>NUCLEOTIDE SEQUENCE [LARGE SCALE GENOMIC DNA]</scope>
    <source>
        <strain evidence="2 3">CBS 125763</strain>
    </source>
</reference>
<gene>
    <name evidence="2" type="ORF">AYL99_06513</name>
</gene>
<dbReference type="Proteomes" id="UP000078343">
    <property type="component" value="Unassembled WGS sequence"/>
</dbReference>
<proteinExistence type="predicted"/>
<organism evidence="2 3">
    <name type="scientific">Fonsecaea erecta</name>
    <dbReference type="NCBI Taxonomy" id="1367422"/>
    <lineage>
        <taxon>Eukaryota</taxon>
        <taxon>Fungi</taxon>
        <taxon>Dikarya</taxon>
        <taxon>Ascomycota</taxon>
        <taxon>Pezizomycotina</taxon>
        <taxon>Eurotiomycetes</taxon>
        <taxon>Chaetothyriomycetidae</taxon>
        <taxon>Chaetothyriales</taxon>
        <taxon>Herpotrichiellaceae</taxon>
        <taxon>Fonsecaea</taxon>
    </lineage>
</organism>
<feature type="region of interest" description="Disordered" evidence="1">
    <location>
        <begin position="275"/>
        <end position="344"/>
    </location>
</feature>
<keyword evidence="3" id="KW-1185">Reference proteome</keyword>
<sequence>MTTTQQSITTQAPLTTFWTPPASCTTQLPILQAGSCSPPWCWTYNENDLIANWGAYTNWGYWTTSSSQVSSECFPPSSELVNGFTYSPAIGCPVGYTTAVATTSFNSENDTLAICCPKGFEGSGSDVGGAYVCARSVEPAGETMLKIAYGEITEYDYAGSSTYAYATTSQIGITVFTPPATATTTFQITATGIAMLVQSSLATTTPSSTSKASSDDKPSFSEASEPKVQHGPRPTSLTHGQMQDLGPKGAIWQRTIPGYDEMQDLDPAGRAQTLRVPITETGQQSDDGRGTNKGGIPVRPQGSGDPTSAAEGRRDTPRTSMLPARPAKKKRLTSDPPRLRVAKG</sequence>
<dbReference type="RefSeq" id="XP_018692582.1">
    <property type="nucleotide sequence ID" value="XM_018838022.1"/>
</dbReference>
<dbReference type="OrthoDB" id="4770059at2759"/>
<protein>
    <submittedName>
        <fullName evidence="2">Uncharacterized protein</fullName>
    </submittedName>
</protein>
<comment type="caution">
    <text evidence="2">The sequence shown here is derived from an EMBL/GenBank/DDBJ whole genome shotgun (WGS) entry which is preliminary data.</text>
</comment>
<evidence type="ECO:0000313" key="3">
    <source>
        <dbReference type="Proteomes" id="UP000078343"/>
    </source>
</evidence>
<name>A0A178ZJK2_9EURO</name>